<comment type="caution">
    <text evidence="1">The sequence shown here is derived from an EMBL/GenBank/DDBJ whole genome shotgun (WGS) entry which is preliminary data.</text>
</comment>
<dbReference type="EMBL" id="CM047899">
    <property type="protein sequence ID" value="KAJ0103078.1"/>
    <property type="molecule type" value="Genomic_DNA"/>
</dbReference>
<evidence type="ECO:0000313" key="1">
    <source>
        <dbReference type="EMBL" id="KAJ0103078.1"/>
    </source>
</evidence>
<accession>A0ACC1BVT8</accession>
<proteinExistence type="predicted"/>
<gene>
    <name evidence="1" type="ORF">Patl1_06305</name>
</gene>
<reference evidence="2" key="1">
    <citation type="journal article" date="2023" name="G3 (Bethesda)">
        <title>Genome assembly and association tests identify interacting loci associated with vigor, precocity, and sex in interspecific pistachio rootstocks.</title>
        <authorList>
            <person name="Palmer W."/>
            <person name="Jacygrad E."/>
            <person name="Sagayaradj S."/>
            <person name="Cavanaugh K."/>
            <person name="Han R."/>
            <person name="Bertier L."/>
            <person name="Beede B."/>
            <person name="Kafkas S."/>
            <person name="Golino D."/>
            <person name="Preece J."/>
            <person name="Michelmore R."/>
        </authorList>
    </citation>
    <scope>NUCLEOTIDE SEQUENCE [LARGE SCALE GENOMIC DNA]</scope>
</reference>
<dbReference type="Proteomes" id="UP001164250">
    <property type="component" value="Chromosome 3"/>
</dbReference>
<keyword evidence="2" id="KW-1185">Reference proteome</keyword>
<organism evidence="1 2">
    <name type="scientific">Pistacia atlantica</name>
    <dbReference type="NCBI Taxonomy" id="434234"/>
    <lineage>
        <taxon>Eukaryota</taxon>
        <taxon>Viridiplantae</taxon>
        <taxon>Streptophyta</taxon>
        <taxon>Embryophyta</taxon>
        <taxon>Tracheophyta</taxon>
        <taxon>Spermatophyta</taxon>
        <taxon>Magnoliopsida</taxon>
        <taxon>eudicotyledons</taxon>
        <taxon>Gunneridae</taxon>
        <taxon>Pentapetalae</taxon>
        <taxon>rosids</taxon>
        <taxon>malvids</taxon>
        <taxon>Sapindales</taxon>
        <taxon>Anacardiaceae</taxon>
        <taxon>Pistacia</taxon>
    </lineage>
</organism>
<protein>
    <submittedName>
        <fullName evidence="1">Uncharacterized protein</fullName>
    </submittedName>
</protein>
<evidence type="ECO:0000313" key="2">
    <source>
        <dbReference type="Proteomes" id="UP001164250"/>
    </source>
</evidence>
<sequence>MEEMGEGRVKAMASAAANAKPNKELTTKTREEGELSSSDDDENPASSVAPSIGTVAPPGGTLFTTLTNKHTPRYSDRLLLCNDEVGVEPIVVHMFSFLTACVLFIIFIVLLCDRLVVKNVSTNNLSSSIDIQSRTSIQPTNRKSFEKNRVKFKSGNPVWFPTSGSNNNLVISFSDGDSGSDSDDYQQEKTTATKSITTGLDSYGQPPAVSVVKTSKLHQNAKNVNKIIPKKLSSNRIFVSSMTKIHGGANSRAAEQGSRVRNINNPNKKLGSQERGFDPGVGLKNSKLQDLRQQIALRENELKLKAAQQNKDLAVVQCRDYHAMNLGKEAARKYQLPSADVGQLERKEPDKKRLKVSGSYSHRITSDSHQEIPAAISIMPVKEPTLENSMRDRNKVDHIQKDIPVSRIESSIVKQHKQDDKRIDVLPENIPRSVKDVADINSSGNQSDRDTRLDSVVLNQIAAPANKMSSSLPKNLDKMLVNHPSKTGGHPTPNSFPNKAIGEQNVMKNRDHRKAISGDKTVDSSFHDLCQVNNASLWNCLGDANVSGHGNMDVQSILDMEELTDKELEEAQEHRRMCEIEERNALKAYRKAQRALIEANMRCTKLYRQRELCSARFRSFMVDESNLLWSSGLHEPVGNGLDLSNHVSENMDLIPTSSHQVQSAYDGFNRLGYDSNIQCVNGAPLITSYQHASGQNLGSEPCSEPDASTSEPLPRKTKNVVRGLSSPSNELNVSADENEETFPLDHESVQHNFEDNQKEQISEGRQMDKNSNVNKSSSIDGSKDSLLLEATLRSELFARLGVRTLSKNSGPCYNVEPSVERGPENDIGSDKMQTSNGSVPSSEGGQSQQHYIGGTDQPERSFSESPVQIHDQGHAEKSSLQFHSTADFKENEFSRRAHPSTASALFSPPLVLRSVFGHLKVGSSIALSNMTEIQQNHSHNFYIEEGACVNSNEPQDWYLIENSNQESLSSIFGREFGSYTCNLAVDPFWPLCMYELRGKCNNDECPWQHVKDFSNGKIYQHQHGDSDGADGQAGLTIHQQDSIGASKCCDNLTPPIYIVGLDILKADSQYESVIARRHGQCWQKCFSITLVLSNIFQKDLPAEFLHSSDGRIEVCGGWNRQFSYFQSRDGVMVCV</sequence>
<name>A0ACC1BVT8_9ROSI</name>